<reference evidence="1" key="1">
    <citation type="submission" date="2020-09" db="EMBL/GenBank/DDBJ databases">
        <title>A novel bacterium of genus Paenibacillus, isolated from South China Sea.</title>
        <authorList>
            <person name="Huang H."/>
            <person name="Mo K."/>
            <person name="Hu Y."/>
        </authorList>
    </citation>
    <scope>NUCLEOTIDE SEQUENCE</scope>
    <source>
        <strain evidence="1">IB182496</strain>
    </source>
</reference>
<dbReference type="AlphaFoldDB" id="A0A927BTW2"/>
<comment type="caution">
    <text evidence="1">The sequence shown here is derived from an EMBL/GenBank/DDBJ whole genome shotgun (WGS) entry which is preliminary data.</text>
</comment>
<gene>
    <name evidence="1" type="ORF">IDH44_10785</name>
</gene>
<name>A0A927BTW2_9BACL</name>
<proteinExistence type="predicted"/>
<protein>
    <submittedName>
        <fullName evidence="1">Uncharacterized protein</fullName>
    </submittedName>
</protein>
<dbReference type="Proteomes" id="UP000621560">
    <property type="component" value="Unassembled WGS sequence"/>
</dbReference>
<organism evidence="1 2">
    <name type="scientific">Paenibacillus sabuli</name>
    <dbReference type="NCBI Taxonomy" id="2772509"/>
    <lineage>
        <taxon>Bacteria</taxon>
        <taxon>Bacillati</taxon>
        <taxon>Bacillota</taxon>
        <taxon>Bacilli</taxon>
        <taxon>Bacillales</taxon>
        <taxon>Paenibacillaceae</taxon>
        <taxon>Paenibacillus</taxon>
    </lineage>
</organism>
<evidence type="ECO:0000313" key="2">
    <source>
        <dbReference type="Proteomes" id="UP000621560"/>
    </source>
</evidence>
<accession>A0A927BTW2</accession>
<evidence type="ECO:0000313" key="1">
    <source>
        <dbReference type="EMBL" id="MBD2845675.1"/>
    </source>
</evidence>
<dbReference type="RefSeq" id="WP_190917486.1">
    <property type="nucleotide sequence ID" value="NZ_JACXIZ010000017.1"/>
</dbReference>
<dbReference type="EMBL" id="JACXIZ010000017">
    <property type="protein sequence ID" value="MBD2845675.1"/>
    <property type="molecule type" value="Genomic_DNA"/>
</dbReference>
<sequence>MYICFVEYRIAQDATEAYLEWIAPRAERYEALTLHEGVGQQDLYVEVWTMQTEEEAHRIREERRSAHSSWSEMNQWVAGVPARVQAWVFRPVSFGRSSV</sequence>
<keyword evidence="2" id="KW-1185">Reference proteome</keyword>